<name>A0AAW2YK85_9EUKA</name>
<dbReference type="AlphaFoldDB" id="A0AAW2YK85"/>
<evidence type="ECO:0000256" key="1">
    <source>
        <dbReference type="SAM" id="SignalP"/>
    </source>
</evidence>
<feature type="signal peptide" evidence="1">
    <location>
        <begin position="1"/>
        <end position="21"/>
    </location>
</feature>
<feature type="chain" id="PRO_5043610125" evidence="1">
    <location>
        <begin position="22"/>
        <end position="400"/>
    </location>
</feature>
<keyword evidence="3" id="KW-1185">Reference proteome</keyword>
<keyword evidence="1" id="KW-0732">Signal</keyword>
<dbReference type="InterPro" id="IPR011044">
    <property type="entry name" value="Quino_amine_DH_bsu"/>
</dbReference>
<sequence length="400" mass="41701">MRRVFCCLFVVAVLLLEVVTAKSFTLGRGDGNFYHFDTTSVVVKTVTATGQVASTCTIPFTPTSAVVGEGANIVVVTGIRNNVNTLAVVDMLTGSSLRSITISTGSIVSAVSSENIFLSQDNCFTALSCATLSVIGSPACTASSNSLIGSSNGKLVLASGSSISIVDPINFGSVSTIRSCLLCPSLVGSPIFADSNYIYTSQSGSINRYTYNSGVVTAFSSIRIGLNGALSVVRDACNTNLLTIASQTAQGALQMAQIDLDRFNVINAAAQVNILGLLNLGLNINLGLLAQTTSRINVIASGNQILFQSPSKSCHVCSCGTTTCTDSTPNPTPAPTVTIPAICIPYLPEPMVDAPEQIIRTEPPLSRTTKRSVLSQSLSFDMRVCTNVNLTNNLNIAVSA</sequence>
<organism evidence="2 3">
    <name type="scientific">Acrasis kona</name>
    <dbReference type="NCBI Taxonomy" id="1008807"/>
    <lineage>
        <taxon>Eukaryota</taxon>
        <taxon>Discoba</taxon>
        <taxon>Heterolobosea</taxon>
        <taxon>Tetramitia</taxon>
        <taxon>Eutetramitia</taxon>
        <taxon>Acrasidae</taxon>
        <taxon>Acrasis</taxon>
    </lineage>
</organism>
<proteinExistence type="predicted"/>
<accession>A0AAW2YK85</accession>
<evidence type="ECO:0000313" key="3">
    <source>
        <dbReference type="Proteomes" id="UP001431209"/>
    </source>
</evidence>
<comment type="caution">
    <text evidence="2">The sequence shown here is derived from an EMBL/GenBank/DDBJ whole genome shotgun (WGS) entry which is preliminary data.</text>
</comment>
<dbReference type="EMBL" id="JAOPGA020000204">
    <property type="protein sequence ID" value="KAL0477632.1"/>
    <property type="molecule type" value="Genomic_DNA"/>
</dbReference>
<dbReference type="SUPFAM" id="SSF50969">
    <property type="entry name" value="YVTN repeat-like/Quinoprotein amine dehydrogenase"/>
    <property type="match status" value="1"/>
</dbReference>
<gene>
    <name evidence="2" type="ORF">AKO1_005533</name>
</gene>
<dbReference type="Proteomes" id="UP001431209">
    <property type="component" value="Unassembled WGS sequence"/>
</dbReference>
<reference evidence="2 3" key="1">
    <citation type="submission" date="2024-03" db="EMBL/GenBank/DDBJ databases">
        <title>The Acrasis kona genome and developmental transcriptomes reveal deep origins of eukaryotic multicellular pathways.</title>
        <authorList>
            <person name="Sheikh S."/>
            <person name="Fu C.-J."/>
            <person name="Brown M.W."/>
            <person name="Baldauf S.L."/>
        </authorList>
    </citation>
    <scope>NUCLEOTIDE SEQUENCE [LARGE SCALE GENOMIC DNA]</scope>
    <source>
        <strain evidence="2 3">ATCC MYA-3509</strain>
    </source>
</reference>
<protein>
    <submittedName>
        <fullName evidence="2">Bgs4</fullName>
    </submittedName>
</protein>
<evidence type="ECO:0000313" key="2">
    <source>
        <dbReference type="EMBL" id="KAL0477632.1"/>
    </source>
</evidence>